<dbReference type="AlphaFoldDB" id="A0A9D2EMG5"/>
<name>A0A9D2EMG5_9FIRM</name>
<feature type="transmembrane region" description="Helical" evidence="1">
    <location>
        <begin position="886"/>
        <end position="906"/>
    </location>
</feature>
<feature type="transmembrane region" description="Helical" evidence="1">
    <location>
        <begin position="373"/>
        <end position="392"/>
    </location>
</feature>
<dbReference type="Proteomes" id="UP000824049">
    <property type="component" value="Unassembled WGS sequence"/>
</dbReference>
<feature type="transmembrane region" description="Helical" evidence="1">
    <location>
        <begin position="345"/>
        <end position="367"/>
    </location>
</feature>
<accession>A0A9D2EMG5</accession>
<feature type="transmembrane region" description="Helical" evidence="1">
    <location>
        <begin position="12"/>
        <end position="31"/>
    </location>
</feature>
<reference evidence="2" key="1">
    <citation type="journal article" date="2021" name="PeerJ">
        <title>Extensive microbial diversity within the chicken gut microbiome revealed by metagenomics and culture.</title>
        <authorList>
            <person name="Gilroy R."/>
            <person name="Ravi A."/>
            <person name="Getino M."/>
            <person name="Pursley I."/>
            <person name="Horton D.L."/>
            <person name="Alikhan N.F."/>
            <person name="Baker D."/>
            <person name="Gharbi K."/>
            <person name="Hall N."/>
            <person name="Watson M."/>
            <person name="Adriaenssens E.M."/>
            <person name="Foster-Nyarko E."/>
            <person name="Jarju S."/>
            <person name="Secka A."/>
            <person name="Antonio M."/>
            <person name="Oren A."/>
            <person name="Chaudhuri R.R."/>
            <person name="La Ragione R."/>
            <person name="Hildebrand F."/>
            <person name="Pallen M.J."/>
        </authorList>
    </citation>
    <scope>NUCLEOTIDE SEQUENCE</scope>
    <source>
        <strain evidence="2">CHK179-28034</strain>
    </source>
</reference>
<dbReference type="InterPro" id="IPR018580">
    <property type="entry name" value="Uncharacterised_YfhO"/>
</dbReference>
<proteinExistence type="predicted"/>
<dbReference type="EMBL" id="DXBR01000070">
    <property type="protein sequence ID" value="HIZ39836.1"/>
    <property type="molecule type" value="Genomic_DNA"/>
</dbReference>
<feature type="transmembrane region" description="Helical" evidence="1">
    <location>
        <begin position="205"/>
        <end position="238"/>
    </location>
</feature>
<feature type="transmembrane region" description="Helical" evidence="1">
    <location>
        <begin position="454"/>
        <end position="471"/>
    </location>
</feature>
<feature type="transmembrane region" description="Helical" evidence="1">
    <location>
        <begin position="423"/>
        <end position="442"/>
    </location>
</feature>
<sequence length="916" mass="104347">MNSKKKENLFYLGLYTLVFAVMCLIVFQQFWSAGKSLVWGIDGWTQHYKALQFYSDWLQGIAKNLLENHRLIIPLWSECIGYGSDIITTLHYYVIGDPLCLLSVFVPDRYMVNFYDALIILRLYLAGLSLYAFCRYRNKREERETGWKNWLINSTGMLTAVFVYLFSGYVFVMGLHHPYFLNPMIYLPLMLIGVEKILEKKSPALFIAMVCISAVSNFYFFYMIGCNVIVYVLVRLFTKYGVHDLKTIVCKLLQTAGYTLTGICLSGIMLFPVLKLLMQTERMSEQSGIQLLYNSDFYTNLPAAFFSALTVPGMHHTFMAFSMPAVFCLILLFMDKKKKRELKTLFIVLTLVMCLPLAGKIFHGFAYSSNRWMFGYAMLMACITASEWNNLFHAGWKKLIGMAVLIAAVIGYLIRWQNGSADIVISVAAIFMSCILVLLFIFQMLGRRKIWMQSLVLFAVIVVSVGTNAFYNFSKNGYNGSADFMEKENVKAFFDAPADTVLRTILGNDPGLARYSGSFDAIERNSTLKSGFMSTHYYWSLADKRPAQFFEEMGINNKNDYNYRNLDDRTVLNSLASVKYYVVRSSEEGNVPYGYKKLGESNVNTEYGAETYEVYENMFALPLGYTYDGYISRSDYEKLNSQEKESAILHSVLLENDLPDYKKQTSSSGSEEIGWEIKEQKDVTFDGNTFHVKKKHGHITLQLKNQIANSETAVLIKKLSFSSKTMPRKQVEIKIEAESAGKPVVKKNLLYLMSGFARSIGRSDFLINLGYSENGTDKITIYFPRQGNYKVNDFQILGQTMDGYEEGIRERKENVLENIQLGTNRITGQINLEKDKILCLTIPYSEGWTARVDGKETEILQANTMFMAIPLEKGSHSVVLTYRTPGMMIGIVMTAVGAGLCVIIAAKRRYNKKKML</sequence>
<feature type="transmembrane region" description="Helical" evidence="1">
    <location>
        <begin position="315"/>
        <end position="333"/>
    </location>
</feature>
<feature type="transmembrane region" description="Helical" evidence="1">
    <location>
        <begin position="258"/>
        <end position="278"/>
    </location>
</feature>
<organism evidence="2 3">
    <name type="scientific">Candidatus Anaerobutyricum stercoris</name>
    <dbReference type="NCBI Taxonomy" id="2838457"/>
    <lineage>
        <taxon>Bacteria</taxon>
        <taxon>Bacillati</taxon>
        <taxon>Bacillota</taxon>
        <taxon>Clostridia</taxon>
        <taxon>Lachnospirales</taxon>
        <taxon>Lachnospiraceae</taxon>
        <taxon>Anaerobutyricum</taxon>
    </lineage>
</organism>
<evidence type="ECO:0000256" key="1">
    <source>
        <dbReference type="SAM" id="Phobius"/>
    </source>
</evidence>
<feature type="transmembrane region" description="Helical" evidence="1">
    <location>
        <begin position="114"/>
        <end position="134"/>
    </location>
</feature>
<keyword evidence="1" id="KW-0472">Membrane</keyword>
<reference evidence="2" key="2">
    <citation type="submission" date="2021-04" db="EMBL/GenBank/DDBJ databases">
        <authorList>
            <person name="Gilroy R."/>
        </authorList>
    </citation>
    <scope>NUCLEOTIDE SEQUENCE</scope>
    <source>
        <strain evidence="2">CHK179-28034</strain>
    </source>
</reference>
<gene>
    <name evidence="2" type="ORF">H9968_07925</name>
</gene>
<keyword evidence="1" id="KW-0812">Transmembrane</keyword>
<dbReference type="Pfam" id="PF09586">
    <property type="entry name" value="YfhO"/>
    <property type="match status" value="1"/>
</dbReference>
<comment type="caution">
    <text evidence="2">The sequence shown here is derived from an EMBL/GenBank/DDBJ whole genome shotgun (WGS) entry which is preliminary data.</text>
</comment>
<evidence type="ECO:0000313" key="3">
    <source>
        <dbReference type="Proteomes" id="UP000824049"/>
    </source>
</evidence>
<dbReference type="PANTHER" id="PTHR38454:SF1">
    <property type="entry name" value="INTEGRAL MEMBRANE PROTEIN"/>
    <property type="match status" value="1"/>
</dbReference>
<evidence type="ECO:0000313" key="2">
    <source>
        <dbReference type="EMBL" id="HIZ39836.1"/>
    </source>
</evidence>
<protein>
    <submittedName>
        <fullName evidence="2">YfhO family protein</fullName>
    </submittedName>
</protein>
<dbReference type="PANTHER" id="PTHR38454">
    <property type="entry name" value="INTEGRAL MEMBRANE PROTEIN-RELATED"/>
    <property type="match status" value="1"/>
</dbReference>
<feature type="transmembrane region" description="Helical" evidence="1">
    <location>
        <begin position="399"/>
        <end position="417"/>
    </location>
</feature>
<feature type="transmembrane region" description="Helical" evidence="1">
    <location>
        <begin position="155"/>
        <end position="173"/>
    </location>
</feature>
<keyword evidence="1" id="KW-1133">Transmembrane helix</keyword>